<dbReference type="InterPro" id="IPR036790">
    <property type="entry name" value="Frizzled_dom_sf"/>
</dbReference>
<sequence length="306" mass="34947">MYFLVSLLSSSWFLSPSNAYLSESWSLMSSDRPNVPKCVDIPANLTLCQNMQYTQMRLPNLLDHDTLREVVDAARDWENLLRLNCHPDTQLFLCSLYAPICLDKEILPCRSLCEAVKKGCEPRMSVYGFPWPEMLSCSRYEDGDMCIQPVNSLKPTEPACSACKQVATYENLVDNFCRSTLVVKGKVGSVLPNSIKVRNARSLKKGDRRRSVGDTEIHLSNAGRECPCEVLNTNDKSSRVLIMASRDAHGHYVANLIVPWQKEKQFKRAIHHFQRLNCHSLGREIRESARRRPHAYHMRTHDLPPL</sequence>
<keyword evidence="4" id="KW-0964">Secreted</keyword>
<dbReference type="GO" id="GO:0035567">
    <property type="term" value="P:non-canonical Wnt signaling pathway"/>
    <property type="evidence" value="ECO:0007669"/>
    <property type="project" value="TreeGrafter"/>
</dbReference>
<dbReference type="InterPro" id="IPR008993">
    <property type="entry name" value="TIMP-like_OB-fold"/>
</dbReference>
<dbReference type="InterPro" id="IPR020067">
    <property type="entry name" value="Frizzled_dom"/>
</dbReference>
<feature type="disulfide bond" evidence="9">
    <location>
        <begin position="48"/>
        <end position="94"/>
    </location>
</feature>
<evidence type="ECO:0000256" key="2">
    <source>
        <dbReference type="ARBA" id="ARBA00010054"/>
    </source>
</evidence>
<evidence type="ECO:0000259" key="12">
    <source>
        <dbReference type="PROSITE" id="PS50189"/>
    </source>
</evidence>
<comment type="subcellular location">
    <subcellularLocation>
        <location evidence="1">Secreted</location>
    </subcellularLocation>
</comment>
<protein>
    <submittedName>
        <fullName evidence="14">Secreted frizzled-related protein 5</fullName>
    </submittedName>
</protein>
<evidence type="ECO:0000256" key="7">
    <source>
        <dbReference type="ARBA" id="ARBA00022782"/>
    </source>
</evidence>
<dbReference type="SUPFAM" id="SSF63501">
    <property type="entry name" value="Frizzled cysteine-rich domain"/>
    <property type="match status" value="1"/>
</dbReference>
<feature type="chain" id="PRO_5041983024" evidence="10">
    <location>
        <begin position="20"/>
        <end position="306"/>
    </location>
</feature>
<evidence type="ECO:0000313" key="13">
    <source>
        <dbReference type="Proteomes" id="UP000887575"/>
    </source>
</evidence>
<dbReference type="PROSITE" id="PS50038">
    <property type="entry name" value="FZ"/>
    <property type="match status" value="1"/>
</dbReference>
<reference evidence="14" key="1">
    <citation type="submission" date="2024-02" db="UniProtKB">
        <authorList>
            <consortium name="WormBaseParasite"/>
        </authorList>
    </citation>
    <scope>IDENTIFICATION</scope>
</reference>
<keyword evidence="7" id="KW-0221">Differentiation</keyword>
<feature type="domain" description="FZ" evidence="11">
    <location>
        <begin position="33"/>
        <end position="149"/>
    </location>
</feature>
<dbReference type="Gene3D" id="2.40.50.120">
    <property type="match status" value="1"/>
</dbReference>
<dbReference type="Proteomes" id="UP000887575">
    <property type="component" value="Unassembled WGS sequence"/>
</dbReference>
<dbReference type="GO" id="GO:0030154">
    <property type="term" value="P:cell differentiation"/>
    <property type="evidence" value="ECO:0007669"/>
    <property type="project" value="UniProtKB-KW"/>
</dbReference>
<dbReference type="PANTHER" id="PTHR11309">
    <property type="entry name" value="FRIZZLED"/>
    <property type="match status" value="1"/>
</dbReference>
<evidence type="ECO:0000256" key="8">
    <source>
        <dbReference type="ARBA" id="ARBA00023157"/>
    </source>
</evidence>
<evidence type="ECO:0000256" key="9">
    <source>
        <dbReference type="PROSITE-ProRule" id="PRU00090"/>
    </source>
</evidence>
<dbReference type="SMART" id="SM00063">
    <property type="entry name" value="FRI"/>
    <property type="match status" value="1"/>
</dbReference>
<dbReference type="PANTHER" id="PTHR11309:SF148">
    <property type="entry name" value="SECRETED FRIZZLED-RELATED PROTEIN 1"/>
    <property type="match status" value="1"/>
</dbReference>
<dbReference type="FunFam" id="1.10.2000.10:FF:000001">
    <property type="entry name" value="secreted frizzled-related protein 2"/>
    <property type="match status" value="1"/>
</dbReference>
<keyword evidence="5" id="KW-0879">Wnt signaling pathway</keyword>
<dbReference type="SUPFAM" id="SSF50242">
    <property type="entry name" value="TIMP-like"/>
    <property type="match status" value="1"/>
</dbReference>
<evidence type="ECO:0000256" key="6">
    <source>
        <dbReference type="ARBA" id="ARBA00022729"/>
    </source>
</evidence>
<organism evidence="13 14">
    <name type="scientific">Mesorhabditis belari</name>
    <dbReference type="NCBI Taxonomy" id="2138241"/>
    <lineage>
        <taxon>Eukaryota</taxon>
        <taxon>Metazoa</taxon>
        <taxon>Ecdysozoa</taxon>
        <taxon>Nematoda</taxon>
        <taxon>Chromadorea</taxon>
        <taxon>Rhabditida</taxon>
        <taxon>Rhabditina</taxon>
        <taxon>Rhabditomorpha</taxon>
        <taxon>Rhabditoidea</taxon>
        <taxon>Rhabditidae</taxon>
        <taxon>Mesorhabditinae</taxon>
        <taxon>Mesorhabditis</taxon>
    </lineage>
</organism>
<dbReference type="InterPro" id="IPR001134">
    <property type="entry name" value="Netrin_domain"/>
</dbReference>
<evidence type="ECO:0000256" key="3">
    <source>
        <dbReference type="ARBA" id="ARBA00022473"/>
    </source>
</evidence>
<name>A0AAF3FHS9_9BILA</name>
<keyword evidence="8 9" id="KW-1015">Disulfide bond</keyword>
<keyword evidence="13" id="KW-1185">Reference proteome</keyword>
<comment type="similarity">
    <text evidence="2">Belongs to the secreted frizzled-related protein (sFRP) family.</text>
</comment>
<feature type="signal peptide" evidence="10">
    <location>
        <begin position="1"/>
        <end position="19"/>
    </location>
</feature>
<evidence type="ECO:0000256" key="5">
    <source>
        <dbReference type="ARBA" id="ARBA00022687"/>
    </source>
</evidence>
<evidence type="ECO:0000256" key="4">
    <source>
        <dbReference type="ARBA" id="ARBA00022525"/>
    </source>
</evidence>
<dbReference type="GO" id="GO:0017147">
    <property type="term" value="F:Wnt-protein binding"/>
    <property type="evidence" value="ECO:0007669"/>
    <property type="project" value="TreeGrafter"/>
</dbReference>
<dbReference type="GO" id="GO:0060070">
    <property type="term" value="P:canonical Wnt signaling pathway"/>
    <property type="evidence" value="ECO:0007669"/>
    <property type="project" value="TreeGrafter"/>
</dbReference>
<feature type="domain" description="NTR" evidence="12">
    <location>
        <begin position="160"/>
        <end position="278"/>
    </location>
</feature>
<dbReference type="Gene3D" id="1.10.2000.10">
    <property type="entry name" value="Frizzled cysteine-rich domain"/>
    <property type="match status" value="1"/>
</dbReference>
<evidence type="ECO:0000313" key="14">
    <source>
        <dbReference type="WBParaSite" id="MBELARI_LOCUS6378"/>
    </source>
</evidence>
<proteinExistence type="inferred from homology"/>
<dbReference type="Pfam" id="PF01392">
    <property type="entry name" value="Fz"/>
    <property type="match status" value="1"/>
</dbReference>
<keyword evidence="3" id="KW-0217">Developmental protein</keyword>
<comment type="caution">
    <text evidence="9">Lacks conserved residue(s) required for the propagation of feature annotation.</text>
</comment>
<evidence type="ECO:0000256" key="1">
    <source>
        <dbReference type="ARBA" id="ARBA00004613"/>
    </source>
</evidence>
<keyword evidence="6 10" id="KW-0732">Signal</keyword>
<feature type="disulfide bond" evidence="9">
    <location>
        <begin position="113"/>
        <end position="137"/>
    </location>
</feature>
<dbReference type="GO" id="GO:0005615">
    <property type="term" value="C:extracellular space"/>
    <property type="evidence" value="ECO:0007669"/>
    <property type="project" value="TreeGrafter"/>
</dbReference>
<dbReference type="WBParaSite" id="MBELARI_LOCUS6378">
    <property type="protein sequence ID" value="MBELARI_LOCUS6378"/>
    <property type="gene ID" value="MBELARI_LOCUS6378"/>
</dbReference>
<dbReference type="AlphaFoldDB" id="A0AAF3FHS9"/>
<dbReference type="InterPro" id="IPR015526">
    <property type="entry name" value="Frizzled/SFRP"/>
</dbReference>
<evidence type="ECO:0000259" key="11">
    <source>
        <dbReference type="PROSITE" id="PS50038"/>
    </source>
</evidence>
<accession>A0AAF3FHS9</accession>
<dbReference type="PROSITE" id="PS50189">
    <property type="entry name" value="NTR"/>
    <property type="match status" value="1"/>
</dbReference>
<evidence type="ECO:0000256" key="10">
    <source>
        <dbReference type="SAM" id="SignalP"/>
    </source>
</evidence>